<dbReference type="Gene3D" id="3.40.50.720">
    <property type="entry name" value="NAD(P)-binding Rossmann-like Domain"/>
    <property type="match status" value="1"/>
</dbReference>
<dbReference type="InterPro" id="IPR003462">
    <property type="entry name" value="ODC_Mu_crystall"/>
</dbReference>
<accession>A0ABD5ZS89</accession>
<dbReference type="InterPro" id="IPR036291">
    <property type="entry name" value="NAD(P)-bd_dom_sf"/>
</dbReference>
<dbReference type="InterPro" id="IPR023401">
    <property type="entry name" value="ODC_N"/>
</dbReference>
<protein>
    <submittedName>
        <fullName evidence="2">Ornithine cyclodeaminase family protein</fullName>
    </submittedName>
</protein>
<dbReference type="PIRSF" id="PIRSF001439">
    <property type="entry name" value="CryM"/>
    <property type="match status" value="1"/>
</dbReference>
<sequence length="319" mass="32457">MLVCSDSDVAAVLDLADLLPVVADAFERDGSGAVERPDRPHFPIGTGITGDEPLGTGLTMPAYLHGDDTYATKLVSVHLDNPPERPTIHAQILLTDAATGDPAALLAGERITNARTGCIGGLAAARLADAPVTLGVVGAGAQARWQTRAIAAATDLADVRIYSPSDSREACAADLRDEGIDARAVGSARTAVERADVLVTATTATAPTFPADALADGTLVVAVGAYTAETQELPPAVVERAARLYADVPEEAVETGDLLAADHGEPTPFSAVVAGGEERVGDDEVVLVKSVGTAVLDAAAGGYVYDAAREAGLGESVTL</sequence>
<dbReference type="PANTHER" id="PTHR13812:SF19">
    <property type="entry name" value="KETIMINE REDUCTASE MU-CRYSTALLIN"/>
    <property type="match status" value="1"/>
</dbReference>
<dbReference type="Pfam" id="PF02423">
    <property type="entry name" value="OCD_Mu_crystall"/>
    <property type="match status" value="1"/>
</dbReference>
<dbReference type="Proteomes" id="UP001596398">
    <property type="component" value="Unassembled WGS sequence"/>
</dbReference>
<organism evidence="2 3">
    <name type="scientific">Halosegnis marinus</name>
    <dbReference type="NCBI Taxonomy" id="3034023"/>
    <lineage>
        <taxon>Archaea</taxon>
        <taxon>Methanobacteriati</taxon>
        <taxon>Methanobacteriota</taxon>
        <taxon>Stenosarchaea group</taxon>
        <taxon>Halobacteria</taxon>
        <taxon>Halobacteriales</taxon>
        <taxon>Natronomonadaceae</taxon>
        <taxon>Halosegnis</taxon>
    </lineage>
</organism>
<reference evidence="2 3" key="1">
    <citation type="journal article" date="2019" name="Int. J. Syst. Evol. Microbiol.">
        <title>The Global Catalogue of Microorganisms (GCM) 10K type strain sequencing project: providing services to taxonomists for standard genome sequencing and annotation.</title>
        <authorList>
            <consortium name="The Broad Institute Genomics Platform"/>
            <consortium name="The Broad Institute Genome Sequencing Center for Infectious Disease"/>
            <person name="Wu L."/>
            <person name="Ma J."/>
        </authorList>
    </citation>
    <scope>NUCLEOTIDE SEQUENCE [LARGE SCALE GENOMIC DNA]</scope>
    <source>
        <strain evidence="2 3">DT85</strain>
    </source>
</reference>
<evidence type="ECO:0000313" key="2">
    <source>
        <dbReference type="EMBL" id="MFC7236197.1"/>
    </source>
</evidence>
<name>A0ABD5ZS89_9EURY</name>
<dbReference type="GeneID" id="79267908"/>
<evidence type="ECO:0000256" key="1">
    <source>
        <dbReference type="SAM" id="MobiDB-lite"/>
    </source>
</evidence>
<evidence type="ECO:0000313" key="3">
    <source>
        <dbReference type="Proteomes" id="UP001596398"/>
    </source>
</evidence>
<dbReference type="RefSeq" id="WP_276234352.1">
    <property type="nucleotide sequence ID" value="NZ_CP119802.1"/>
</dbReference>
<feature type="region of interest" description="Disordered" evidence="1">
    <location>
        <begin position="31"/>
        <end position="50"/>
    </location>
</feature>
<proteinExistence type="predicted"/>
<comment type="caution">
    <text evidence="2">The sequence shown here is derived from an EMBL/GenBank/DDBJ whole genome shotgun (WGS) entry which is preliminary data.</text>
</comment>
<dbReference type="SUPFAM" id="SSF51735">
    <property type="entry name" value="NAD(P)-binding Rossmann-fold domains"/>
    <property type="match status" value="1"/>
</dbReference>
<dbReference type="EMBL" id="JBHTAP010000001">
    <property type="protein sequence ID" value="MFC7236197.1"/>
    <property type="molecule type" value="Genomic_DNA"/>
</dbReference>
<dbReference type="Gene3D" id="3.30.1780.10">
    <property type="entry name" value="ornithine cyclodeaminase, domain 1"/>
    <property type="match status" value="1"/>
</dbReference>
<dbReference type="PANTHER" id="PTHR13812">
    <property type="entry name" value="KETIMINE REDUCTASE MU-CRYSTALLIN"/>
    <property type="match status" value="1"/>
</dbReference>
<keyword evidence="3" id="KW-1185">Reference proteome</keyword>
<feature type="compositionally biased region" description="Basic and acidic residues" evidence="1">
    <location>
        <begin position="31"/>
        <end position="41"/>
    </location>
</feature>
<dbReference type="AlphaFoldDB" id="A0ABD5ZS89"/>
<gene>
    <name evidence="2" type="ORF">ACFQJ4_12810</name>
</gene>